<proteinExistence type="inferred from homology"/>
<keyword evidence="11" id="KW-1185">Reference proteome</keyword>
<dbReference type="InterPro" id="IPR037069">
    <property type="entry name" value="AcylCoA_DH/ox_N_sf"/>
</dbReference>
<dbReference type="Proteomes" id="UP001156641">
    <property type="component" value="Unassembled WGS sequence"/>
</dbReference>
<dbReference type="InterPro" id="IPR006091">
    <property type="entry name" value="Acyl-CoA_Oxase/DH_mid-dom"/>
</dbReference>
<comment type="similarity">
    <text evidence="2 6">Belongs to the acyl-CoA dehydrogenase family.</text>
</comment>
<feature type="domain" description="Acyl-CoA dehydrogenase/oxidase N-terminal" evidence="9">
    <location>
        <begin position="16"/>
        <end position="126"/>
    </location>
</feature>
<dbReference type="PANTHER" id="PTHR48083:SF6">
    <property type="entry name" value="ACYL-COA DEHYDROGENASE 6"/>
    <property type="match status" value="1"/>
</dbReference>
<keyword evidence="5 6" id="KW-0560">Oxidoreductase</keyword>
<evidence type="ECO:0000259" key="8">
    <source>
        <dbReference type="Pfam" id="PF02770"/>
    </source>
</evidence>
<keyword evidence="4 6" id="KW-0274">FAD</keyword>
<dbReference type="SUPFAM" id="SSF47203">
    <property type="entry name" value="Acyl-CoA dehydrogenase C-terminal domain-like"/>
    <property type="match status" value="1"/>
</dbReference>
<evidence type="ECO:0000256" key="3">
    <source>
        <dbReference type="ARBA" id="ARBA00022630"/>
    </source>
</evidence>
<dbReference type="Gene3D" id="1.20.140.10">
    <property type="entry name" value="Butyryl-CoA Dehydrogenase, subunit A, domain 3"/>
    <property type="match status" value="1"/>
</dbReference>
<dbReference type="PROSITE" id="PS00072">
    <property type="entry name" value="ACYL_COA_DH_1"/>
    <property type="match status" value="1"/>
</dbReference>
<dbReference type="InterPro" id="IPR046373">
    <property type="entry name" value="Acyl-CoA_Oxase/DH_mid-dom_sf"/>
</dbReference>
<dbReference type="PANTHER" id="PTHR48083">
    <property type="entry name" value="MEDIUM-CHAIN SPECIFIC ACYL-COA DEHYDROGENASE, MITOCHONDRIAL-RELATED"/>
    <property type="match status" value="1"/>
</dbReference>
<dbReference type="InterPro" id="IPR013786">
    <property type="entry name" value="AcylCoA_DH/ox_N"/>
</dbReference>
<protein>
    <submittedName>
        <fullName evidence="10">Acyl-CoA dehydrogenase</fullName>
    </submittedName>
</protein>
<dbReference type="Pfam" id="PF02770">
    <property type="entry name" value="Acyl-CoA_dh_M"/>
    <property type="match status" value="1"/>
</dbReference>
<reference evidence="11" key="1">
    <citation type="journal article" date="2019" name="Int. J. Syst. Evol. Microbiol.">
        <title>The Global Catalogue of Microorganisms (GCM) 10K type strain sequencing project: providing services to taxonomists for standard genome sequencing and annotation.</title>
        <authorList>
            <consortium name="The Broad Institute Genomics Platform"/>
            <consortium name="The Broad Institute Genome Sequencing Center for Infectious Disease"/>
            <person name="Wu L."/>
            <person name="Ma J."/>
        </authorList>
    </citation>
    <scope>NUCLEOTIDE SEQUENCE [LARGE SCALE GENOMIC DNA]</scope>
    <source>
        <strain evidence="11">NBRC 112502</strain>
    </source>
</reference>
<name>A0ABQ6A2N2_9PROT</name>
<evidence type="ECO:0000256" key="6">
    <source>
        <dbReference type="RuleBase" id="RU362125"/>
    </source>
</evidence>
<dbReference type="InterPro" id="IPR036250">
    <property type="entry name" value="AcylCo_DH-like_C"/>
</dbReference>
<organism evidence="10 11">
    <name type="scientific">Acidocella aquatica</name>
    <dbReference type="NCBI Taxonomy" id="1922313"/>
    <lineage>
        <taxon>Bacteria</taxon>
        <taxon>Pseudomonadati</taxon>
        <taxon>Pseudomonadota</taxon>
        <taxon>Alphaproteobacteria</taxon>
        <taxon>Acetobacterales</taxon>
        <taxon>Acidocellaceae</taxon>
        <taxon>Acidocella</taxon>
    </lineage>
</organism>
<dbReference type="Pfam" id="PF00441">
    <property type="entry name" value="Acyl-CoA_dh_1"/>
    <property type="match status" value="1"/>
</dbReference>
<comment type="cofactor">
    <cofactor evidence="1 6">
        <name>FAD</name>
        <dbReference type="ChEBI" id="CHEBI:57692"/>
    </cofactor>
</comment>
<evidence type="ECO:0000259" key="7">
    <source>
        <dbReference type="Pfam" id="PF00441"/>
    </source>
</evidence>
<dbReference type="Gene3D" id="1.10.540.10">
    <property type="entry name" value="Acyl-CoA dehydrogenase/oxidase, N-terminal domain"/>
    <property type="match status" value="1"/>
</dbReference>
<evidence type="ECO:0000256" key="4">
    <source>
        <dbReference type="ARBA" id="ARBA00022827"/>
    </source>
</evidence>
<dbReference type="Pfam" id="PF02771">
    <property type="entry name" value="Acyl-CoA_dh_N"/>
    <property type="match status" value="1"/>
</dbReference>
<dbReference type="InterPro" id="IPR050741">
    <property type="entry name" value="Acyl-CoA_dehydrogenase"/>
</dbReference>
<evidence type="ECO:0000256" key="1">
    <source>
        <dbReference type="ARBA" id="ARBA00001974"/>
    </source>
</evidence>
<dbReference type="InterPro" id="IPR009075">
    <property type="entry name" value="AcylCo_DH/oxidase_C"/>
</dbReference>
<accession>A0ABQ6A2N2</accession>
<sequence>MGMSLLTSATESVYGEDLEMFRDTLRAFYRREVEPNVKNFEVDGVGHDIWRKAGAAGLLGTCVPEEYGGAGDKGLSIVIGAEELGYSPAGASAGAFLGTDICTLFLASHGTEEQKQRWFPTIISGDTVQCMGMTEPESGSDAVAIRTTAVRDGGDYVINGSKCFISNGAKADLLYIIAKTDPAARAKGMSIILVPTGTPGLTQRRMKTMGYAGGDTGEIFLDNVRVPTANLLGPEGGALRIFQTQMALDRMQVCSRSLGAANQAFEMTLEYVRNRKIFGQRIIDFQNTQFKLAEIETDLAIGRAYMDDLVRKYQKGTFDDRDGWRAKIWFPEMEFRTLDTCVQLWGGNGWMDSNPISRMFTAARVQRIYAGATELQKSLMGRAYIK</sequence>
<evidence type="ECO:0000313" key="10">
    <source>
        <dbReference type="EMBL" id="GLR65668.1"/>
    </source>
</evidence>
<evidence type="ECO:0000256" key="2">
    <source>
        <dbReference type="ARBA" id="ARBA00009347"/>
    </source>
</evidence>
<keyword evidence="3 6" id="KW-0285">Flavoprotein</keyword>
<evidence type="ECO:0000256" key="5">
    <source>
        <dbReference type="ARBA" id="ARBA00023002"/>
    </source>
</evidence>
<evidence type="ECO:0000259" key="9">
    <source>
        <dbReference type="Pfam" id="PF02771"/>
    </source>
</evidence>
<feature type="domain" description="Acyl-CoA dehydrogenase/oxidase C-terminal" evidence="7">
    <location>
        <begin position="240"/>
        <end position="383"/>
    </location>
</feature>
<comment type="caution">
    <text evidence="10">The sequence shown here is derived from an EMBL/GenBank/DDBJ whole genome shotgun (WGS) entry which is preliminary data.</text>
</comment>
<dbReference type="SUPFAM" id="SSF56645">
    <property type="entry name" value="Acyl-CoA dehydrogenase NM domain-like"/>
    <property type="match status" value="1"/>
</dbReference>
<dbReference type="InterPro" id="IPR009100">
    <property type="entry name" value="AcylCoA_DH/oxidase_NM_dom_sf"/>
</dbReference>
<dbReference type="EMBL" id="BSOS01000006">
    <property type="protein sequence ID" value="GLR65668.1"/>
    <property type="molecule type" value="Genomic_DNA"/>
</dbReference>
<dbReference type="InterPro" id="IPR006089">
    <property type="entry name" value="Acyl-CoA_DH_CS"/>
</dbReference>
<dbReference type="Gene3D" id="2.40.110.10">
    <property type="entry name" value="Butyryl-CoA Dehydrogenase, subunit A, domain 2"/>
    <property type="match status" value="1"/>
</dbReference>
<feature type="domain" description="Acyl-CoA oxidase/dehydrogenase middle" evidence="8">
    <location>
        <begin position="130"/>
        <end position="224"/>
    </location>
</feature>
<gene>
    <name evidence="10" type="ORF">GCM10010909_03460</name>
</gene>
<evidence type="ECO:0000313" key="11">
    <source>
        <dbReference type="Proteomes" id="UP001156641"/>
    </source>
</evidence>